<dbReference type="Proteomes" id="UP000029120">
    <property type="component" value="Unassembled WGS sequence"/>
</dbReference>
<organism evidence="2 3">
    <name type="scientific">Arabis alpina</name>
    <name type="common">Alpine rock-cress</name>
    <dbReference type="NCBI Taxonomy" id="50452"/>
    <lineage>
        <taxon>Eukaryota</taxon>
        <taxon>Viridiplantae</taxon>
        <taxon>Streptophyta</taxon>
        <taxon>Embryophyta</taxon>
        <taxon>Tracheophyta</taxon>
        <taxon>Spermatophyta</taxon>
        <taxon>Magnoliopsida</taxon>
        <taxon>eudicotyledons</taxon>
        <taxon>Gunneridae</taxon>
        <taxon>Pentapetalae</taxon>
        <taxon>rosids</taxon>
        <taxon>malvids</taxon>
        <taxon>Brassicales</taxon>
        <taxon>Brassicaceae</taxon>
        <taxon>Arabideae</taxon>
        <taxon>Arabis</taxon>
    </lineage>
</organism>
<accession>A0A087G2R9</accession>
<feature type="region of interest" description="Disordered" evidence="1">
    <location>
        <begin position="392"/>
        <end position="415"/>
    </location>
</feature>
<dbReference type="OrthoDB" id="1114289at2759"/>
<evidence type="ECO:0000313" key="3">
    <source>
        <dbReference type="Proteomes" id="UP000029120"/>
    </source>
</evidence>
<reference evidence="3" key="1">
    <citation type="journal article" date="2015" name="Nat. Plants">
        <title>Genome expansion of Arabis alpina linked with retrotransposition and reduced symmetric DNA methylation.</title>
        <authorList>
            <person name="Willing E.M."/>
            <person name="Rawat V."/>
            <person name="Mandakova T."/>
            <person name="Maumus F."/>
            <person name="James G.V."/>
            <person name="Nordstroem K.J."/>
            <person name="Becker C."/>
            <person name="Warthmann N."/>
            <person name="Chica C."/>
            <person name="Szarzynska B."/>
            <person name="Zytnicki M."/>
            <person name="Albani M.C."/>
            <person name="Kiefer C."/>
            <person name="Bergonzi S."/>
            <person name="Castaings L."/>
            <person name="Mateos J.L."/>
            <person name="Berns M.C."/>
            <person name="Bujdoso N."/>
            <person name="Piofczyk T."/>
            <person name="de Lorenzo L."/>
            <person name="Barrero-Sicilia C."/>
            <person name="Mateos I."/>
            <person name="Piednoel M."/>
            <person name="Hagmann J."/>
            <person name="Chen-Min-Tao R."/>
            <person name="Iglesias-Fernandez R."/>
            <person name="Schuster S.C."/>
            <person name="Alonso-Blanco C."/>
            <person name="Roudier F."/>
            <person name="Carbonero P."/>
            <person name="Paz-Ares J."/>
            <person name="Davis S.J."/>
            <person name="Pecinka A."/>
            <person name="Quesneville H."/>
            <person name="Colot V."/>
            <person name="Lysak M.A."/>
            <person name="Weigel D."/>
            <person name="Coupland G."/>
            <person name="Schneeberger K."/>
        </authorList>
    </citation>
    <scope>NUCLEOTIDE SEQUENCE [LARGE SCALE GENOMIC DNA]</scope>
    <source>
        <strain evidence="3">cv. Pajares</strain>
    </source>
</reference>
<gene>
    <name evidence="2" type="ORF">AALP_AAs52928U000300</name>
</gene>
<name>A0A087G2R9_ARAAL</name>
<protein>
    <submittedName>
        <fullName evidence="2">Uncharacterized protein</fullName>
    </submittedName>
</protein>
<dbReference type="AlphaFoldDB" id="A0A087G2R9"/>
<evidence type="ECO:0000313" key="2">
    <source>
        <dbReference type="EMBL" id="KFK24171.1"/>
    </source>
</evidence>
<dbReference type="EMBL" id="KL971411">
    <property type="protein sequence ID" value="KFK24171.1"/>
    <property type="molecule type" value="Genomic_DNA"/>
</dbReference>
<evidence type="ECO:0000256" key="1">
    <source>
        <dbReference type="SAM" id="MobiDB-lite"/>
    </source>
</evidence>
<proteinExistence type="predicted"/>
<sequence>MLCRRSSSKNEDLTLIAAGFRLAPVFGSLQVNLTHGADVGGHFFSGLAVDSCKAHLDSSDVGSVYEVEFAEKYDPTVFGVEPTPIDFSSGGDIWTLSESHDFDLLNQPYHQSSMPCLTSPPNSWTSNFVERDIDRIRNAYNVPNSVRLRIPLENEGPDCNRSDEVVVYEAFFALGLRDSVPSLVAAIASFLGISPGQLIPHVWRVLIAIQVFGEIFSVSLGVEEVLFAYFFKCYDPENGRYLIQRRSSCPSPIVFDLARHVRYKTSYEKGWQKKYLFMQVGRDPGYPITWFPRANESEECLGGVDGVTKAFEFSIDKRSVLFLTSSPALEKSSIWGYKMSVSDAIAGDGSIGNDALESFHAAMADTPASVVALSPQSEQQTSEASLKRCAITAGISRQPPRNTKKKSPVTSGGSILAASDHSTTLVTLRKQVFSRDRDTFNDLGHATILEKSQIHLMEVMSVCHYVKAELDATKEEVTRLKEANRLLRKDKEAEITRCNSLVAANEAESATLRIADDEHRAAATRSWFDQEKTVRIRICRHYPLSMEDGAGIPHESSQTLGCLTC</sequence>
<keyword evidence="3" id="KW-1185">Reference proteome</keyword>
<dbReference type="Gramene" id="KFK24171">
    <property type="protein sequence ID" value="KFK24171"/>
    <property type="gene ID" value="AALP_AAs52928U000300"/>
</dbReference>